<dbReference type="eggNOG" id="KOG1575">
    <property type="taxonomic scope" value="Eukaryota"/>
</dbReference>
<dbReference type="Gene3D" id="3.20.20.100">
    <property type="entry name" value="NADP-dependent oxidoreductase domain"/>
    <property type="match status" value="1"/>
</dbReference>
<dbReference type="InterPro" id="IPR020471">
    <property type="entry name" value="AKR"/>
</dbReference>
<dbReference type="PANTHER" id="PTHR43625:SF40">
    <property type="entry name" value="ALDO-KETO REDUCTASE YAKC [NADP(+)]"/>
    <property type="match status" value="1"/>
</dbReference>
<comment type="caution">
    <text evidence="3">The sequence shown here is derived from an EMBL/GenBank/DDBJ whole genome shotgun (WGS) entry which is preliminary data.</text>
</comment>
<dbReference type="InterPro" id="IPR036812">
    <property type="entry name" value="NAD(P)_OxRdtase_dom_sf"/>
</dbReference>
<dbReference type="RefSeq" id="XP_005643883.1">
    <property type="nucleotide sequence ID" value="XM_005643826.1"/>
</dbReference>
<protein>
    <submittedName>
        <fullName evidence="3">Aldo/keto reductase</fullName>
    </submittedName>
</protein>
<dbReference type="SUPFAM" id="SSF51430">
    <property type="entry name" value="NAD(P)-linked oxidoreductase"/>
    <property type="match status" value="1"/>
</dbReference>
<feature type="domain" description="NADP-dependent oxidoreductase" evidence="2">
    <location>
        <begin position="23"/>
        <end position="312"/>
    </location>
</feature>
<dbReference type="AlphaFoldDB" id="I0YLS0"/>
<evidence type="ECO:0000256" key="1">
    <source>
        <dbReference type="ARBA" id="ARBA00023002"/>
    </source>
</evidence>
<evidence type="ECO:0000313" key="4">
    <source>
        <dbReference type="Proteomes" id="UP000007264"/>
    </source>
</evidence>
<gene>
    <name evidence="3" type="ORF">COCSUDRAFT_25823</name>
</gene>
<organism evidence="3 4">
    <name type="scientific">Coccomyxa subellipsoidea (strain C-169)</name>
    <name type="common">Green microalga</name>
    <dbReference type="NCBI Taxonomy" id="574566"/>
    <lineage>
        <taxon>Eukaryota</taxon>
        <taxon>Viridiplantae</taxon>
        <taxon>Chlorophyta</taxon>
        <taxon>core chlorophytes</taxon>
        <taxon>Trebouxiophyceae</taxon>
        <taxon>Trebouxiophyceae incertae sedis</taxon>
        <taxon>Coccomyxaceae</taxon>
        <taxon>Coccomyxa</taxon>
        <taxon>Coccomyxa subellipsoidea</taxon>
    </lineage>
</organism>
<dbReference type="InterPro" id="IPR023210">
    <property type="entry name" value="NADP_OxRdtase_dom"/>
</dbReference>
<dbReference type="CDD" id="cd19076">
    <property type="entry name" value="AKR_AKR13A_13D"/>
    <property type="match status" value="1"/>
</dbReference>
<keyword evidence="1" id="KW-0560">Oxidoreductase</keyword>
<accession>I0YLS0</accession>
<dbReference type="PANTHER" id="PTHR43625">
    <property type="entry name" value="AFLATOXIN B1 ALDEHYDE REDUCTASE"/>
    <property type="match status" value="1"/>
</dbReference>
<reference evidence="3 4" key="1">
    <citation type="journal article" date="2012" name="Genome Biol.">
        <title>The genome of the polar eukaryotic microalga coccomyxa subellipsoidea reveals traits of cold adaptation.</title>
        <authorList>
            <person name="Blanc G."/>
            <person name="Agarkova I."/>
            <person name="Grimwood J."/>
            <person name="Kuo A."/>
            <person name="Brueggeman A."/>
            <person name="Dunigan D."/>
            <person name="Gurnon J."/>
            <person name="Ladunga I."/>
            <person name="Lindquist E."/>
            <person name="Lucas S."/>
            <person name="Pangilinan J."/>
            <person name="Proschold T."/>
            <person name="Salamov A."/>
            <person name="Schmutz J."/>
            <person name="Weeks D."/>
            <person name="Yamada T."/>
            <person name="Claverie J.M."/>
            <person name="Grigoriev I."/>
            <person name="Van Etten J."/>
            <person name="Lomsadze A."/>
            <person name="Borodovsky M."/>
        </authorList>
    </citation>
    <scope>NUCLEOTIDE SEQUENCE [LARGE SCALE GENOMIC DNA]</scope>
    <source>
        <strain evidence="3 4">C-169</strain>
    </source>
</reference>
<proteinExistence type="predicted"/>
<keyword evidence="4" id="KW-1185">Reference proteome</keyword>
<evidence type="ECO:0000259" key="2">
    <source>
        <dbReference type="Pfam" id="PF00248"/>
    </source>
</evidence>
<dbReference type="GO" id="GO:0005737">
    <property type="term" value="C:cytoplasm"/>
    <property type="evidence" value="ECO:0007669"/>
    <property type="project" value="TreeGrafter"/>
</dbReference>
<sequence>MSTTKTLPEKSLGTQGFSGSIQGYGCMSLTAFGAPEKAEGAEQTLKHVLEQGVTLLNTATFYGQNLNEEIIGSVIKEFPRERVKITTKWGPTWRDGQLKHDGSREHCRAECFSSLKRLGVDYLDMFIFRGPPDANTPWEDTIQFMKELVEEGHVKYLGLSEVSPADIRRAHAIHPITALEMEWSLFSRDAEEDLVPTARELGIGFLAYSPLGRGLLTGALKSKEDVPEQARGFNPRMAGEHFDKNAKLVQNVVQLAAKKGVTPGQLALAWVTQQGDDVIPIPGTKRVACVDENVAAVNVKLTAEEMKELEDAVPQHEVAGDRYHDMKHISYKYDT</sequence>
<evidence type="ECO:0000313" key="3">
    <source>
        <dbReference type="EMBL" id="EIE19339.1"/>
    </source>
</evidence>
<dbReference type="EMBL" id="AGSI01000019">
    <property type="protein sequence ID" value="EIE19339.1"/>
    <property type="molecule type" value="Genomic_DNA"/>
</dbReference>
<dbReference type="InterPro" id="IPR050791">
    <property type="entry name" value="Aldo-Keto_reductase"/>
</dbReference>
<dbReference type="Pfam" id="PF00248">
    <property type="entry name" value="Aldo_ket_red"/>
    <property type="match status" value="1"/>
</dbReference>
<dbReference type="GeneID" id="17037279"/>
<dbReference type="OrthoDB" id="37537at2759"/>
<dbReference type="PRINTS" id="PR00069">
    <property type="entry name" value="ALDKETRDTASE"/>
</dbReference>
<dbReference type="GO" id="GO:0016491">
    <property type="term" value="F:oxidoreductase activity"/>
    <property type="evidence" value="ECO:0007669"/>
    <property type="project" value="UniProtKB-KW"/>
</dbReference>
<dbReference type="STRING" id="574566.I0YLS0"/>
<dbReference type="Proteomes" id="UP000007264">
    <property type="component" value="Unassembled WGS sequence"/>
</dbReference>
<dbReference type="KEGG" id="csl:COCSUDRAFT_25823"/>
<name>I0YLS0_COCSC</name>